<dbReference type="EMBL" id="CP071793">
    <property type="protein sequence ID" value="QTD52497.1"/>
    <property type="molecule type" value="Genomic_DNA"/>
</dbReference>
<evidence type="ECO:0000313" key="1">
    <source>
        <dbReference type="EMBL" id="QTD52497.1"/>
    </source>
</evidence>
<proteinExistence type="predicted"/>
<dbReference type="RefSeq" id="WP_237382605.1">
    <property type="nucleotide sequence ID" value="NZ_CP071793.1"/>
</dbReference>
<evidence type="ECO:0000313" key="2">
    <source>
        <dbReference type="Proteomes" id="UP000663929"/>
    </source>
</evidence>
<protein>
    <submittedName>
        <fullName evidence="1">Uncharacterized protein</fullName>
    </submittedName>
</protein>
<gene>
    <name evidence="1" type="ORF">J3U87_08495</name>
</gene>
<dbReference type="KEGG" id="scor:J3U87_08495"/>
<dbReference type="AlphaFoldDB" id="A0A8A4TSY8"/>
<dbReference type="Proteomes" id="UP000663929">
    <property type="component" value="Chromosome"/>
</dbReference>
<reference evidence="1" key="1">
    <citation type="submission" date="2021-03" db="EMBL/GenBank/DDBJ databases">
        <title>Acanthopleuribacteraceae sp. M133.</title>
        <authorList>
            <person name="Wang G."/>
        </authorList>
    </citation>
    <scope>NUCLEOTIDE SEQUENCE</scope>
    <source>
        <strain evidence="1">M133</strain>
    </source>
</reference>
<keyword evidence="2" id="KW-1185">Reference proteome</keyword>
<name>A0A8A4TSY8_SULCO</name>
<organism evidence="1 2">
    <name type="scientific">Sulfidibacter corallicola</name>
    <dbReference type="NCBI Taxonomy" id="2818388"/>
    <lineage>
        <taxon>Bacteria</taxon>
        <taxon>Pseudomonadati</taxon>
        <taxon>Acidobacteriota</taxon>
        <taxon>Holophagae</taxon>
        <taxon>Acanthopleuribacterales</taxon>
        <taxon>Acanthopleuribacteraceae</taxon>
        <taxon>Sulfidibacter</taxon>
    </lineage>
</organism>
<accession>A0A8A4TSY8</accession>
<sequence>MIRFGNPIPLFSSLFRPRLVMITLLAQVAFIAPLGAQTRDPGSEVFPPAMYTFQAQHPRDHTASHHWALLVQYEADGSPLASVDFGCSGELTIAQVVMNERRQVLLIGAFSGQLRVAGHLLESEKGLTGFMLVLDEYGEVTRPHLLPETFGWPLVGVAHDDGFWLLGYESRDDGTLEAAKWWVTWRDGGVVIQPVPHDSEDAGFLRGSWREWSKPVVSMVTTPQNHTEDPEG</sequence>